<organism evidence="2 3">
    <name type="scientific">Dothistroma septosporum (strain NZE10 / CBS 128990)</name>
    <name type="common">Red band needle blight fungus</name>
    <name type="synonym">Mycosphaerella pini</name>
    <dbReference type="NCBI Taxonomy" id="675120"/>
    <lineage>
        <taxon>Eukaryota</taxon>
        <taxon>Fungi</taxon>
        <taxon>Dikarya</taxon>
        <taxon>Ascomycota</taxon>
        <taxon>Pezizomycotina</taxon>
        <taxon>Dothideomycetes</taxon>
        <taxon>Dothideomycetidae</taxon>
        <taxon>Mycosphaerellales</taxon>
        <taxon>Mycosphaerellaceae</taxon>
        <taxon>Dothistroma</taxon>
    </lineage>
</organism>
<sequence>MSCEVASASPFGDPNDWQKVESPNGCLDAIATFNASYSANEGDTVDRQLFSDRSANNECHHNDYAMSSNSLEQTLSSELCPFGEYPADFGQAPSSPYFQSVEQNPAPIYHPSPLRNNAFRRSVSEPPGGSEVQPPPPMMFHREHHYLGKPMPGQGVQLKSLPKAKQQRSHPYQRARRINAPEPPYHPEHRRAHTQPSRGGPTSSPIMMQMPPQYMPRVPTMQEPQYVSSRVCTPIPEAVMTPHIDPALSGPATPAYMSSNARNTLSIPLTVDELRSMIFEVVQKAVADKEEKKDSVAGVSPRNLAASVESVVDKDAEVGKGEET</sequence>
<accession>N1PYH0</accession>
<dbReference type="OMA" id="MMFHREH"/>
<reference evidence="2 3" key="2">
    <citation type="journal article" date="2012" name="PLoS Pathog.">
        <title>Diverse lifestyles and strategies of plant pathogenesis encoded in the genomes of eighteen Dothideomycetes fungi.</title>
        <authorList>
            <person name="Ohm R.A."/>
            <person name="Feau N."/>
            <person name="Henrissat B."/>
            <person name="Schoch C.L."/>
            <person name="Horwitz B.A."/>
            <person name="Barry K.W."/>
            <person name="Condon B.J."/>
            <person name="Copeland A.C."/>
            <person name="Dhillon B."/>
            <person name="Glaser F."/>
            <person name="Hesse C.N."/>
            <person name="Kosti I."/>
            <person name="LaButti K."/>
            <person name="Lindquist E.A."/>
            <person name="Lucas S."/>
            <person name="Salamov A.A."/>
            <person name="Bradshaw R.E."/>
            <person name="Ciuffetti L."/>
            <person name="Hamelin R.C."/>
            <person name="Kema G.H.J."/>
            <person name="Lawrence C."/>
            <person name="Scott J.A."/>
            <person name="Spatafora J.W."/>
            <person name="Turgeon B.G."/>
            <person name="de Wit P.J.G.M."/>
            <person name="Zhong S."/>
            <person name="Goodwin S.B."/>
            <person name="Grigoriev I.V."/>
        </authorList>
    </citation>
    <scope>NUCLEOTIDE SEQUENCE [LARGE SCALE GENOMIC DNA]</scope>
    <source>
        <strain evidence="3">NZE10 / CBS 128990</strain>
    </source>
</reference>
<feature type="compositionally biased region" description="Basic and acidic residues" evidence="1">
    <location>
        <begin position="311"/>
        <end position="324"/>
    </location>
</feature>
<keyword evidence="3" id="KW-1185">Reference proteome</keyword>
<feature type="region of interest" description="Disordered" evidence="1">
    <location>
        <begin position="287"/>
        <end position="324"/>
    </location>
</feature>
<dbReference type="EMBL" id="KB446536">
    <property type="protein sequence ID" value="EME47274.1"/>
    <property type="molecule type" value="Genomic_DNA"/>
</dbReference>
<dbReference type="HOGENOM" id="CLU_857951_0_0_1"/>
<name>N1PYH0_DOTSN</name>
<feature type="compositionally biased region" description="Polar residues" evidence="1">
    <location>
        <begin position="92"/>
        <end position="103"/>
    </location>
</feature>
<reference evidence="3" key="1">
    <citation type="journal article" date="2012" name="PLoS Genet.">
        <title>The genomes of the fungal plant pathogens Cladosporium fulvum and Dothistroma septosporum reveal adaptation to different hosts and lifestyles but also signatures of common ancestry.</title>
        <authorList>
            <person name="de Wit P.J.G.M."/>
            <person name="van der Burgt A."/>
            <person name="Oekmen B."/>
            <person name="Stergiopoulos I."/>
            <person name="Abd-Elsalam K.A."/>
            <person name="Aerts A.L."/>
            <person name="Bahkali A.H."/>
            <person name="Beenen H.G."/>
            <person name="Chettri P."/>
            <person name="Cox M.P."/>
            <person name="Datema E."/>
            <person name="de Vries R.P."/>
            <person name="Dhillon B."/>
            <person name="Ganley A.R."/>
            <person name="Griffiths S.A."/>
            <person name="Guo Y."/>
            <person name="Hamelin R.C."/>
            <person name="Henrissat B."/>
            <person name="Kabir M.S."/>
            <person name="Jashni M.K."/>
            <person name="Kema G."/>
            <person name="Klaubauf S."/>
            <person name="Lapidus A."/>
            <person name="Levasseur A."/>
            <person name="Lindquist E."/>
            <person name="Mehrabi R."/>
            <person name="Ohm R.A."/>
            <person name="Owen T.J."/>
            <person name="Salamov A."/>
            <person name="Schwelm A."/>
            <person name="Schijlen E."/>
            <person name="Sun H."/>
            <person name="van den Burg H.A."/>
            <person name="van Ham R.C.H.J."/>
            <person name="Zhang S."/>
            <person name="Goodwin S.B."/>
            <person name="Grigoriev I.V."/>
            <person name="Collemare J."/>
            <person name="Bradshaw R.E."/>
        </authorList>
    </citation>
    <scope>NUCLEOTIDE SEQUENCE [LARGE SCALE GENOMIC DNA]</scope>
    <source>
        <strain evidence="3">NZE10 / CBS 128990</strain>
    </source>
</reference>
<dbReference type="OrthoDB" id="3867271at2759"/>
<feature type="region of interest" description="Disordered" evidence="1">
    <location>
        <begin position="167"/>
        <end position="204"/>
    </location>
</feature>
<evidence type="ECO:0000313" key="2">
    <source>
        <dbReference type="EMBL" id="EME47274.1"/>
    </source>
</evidence>
<protein>
    <submittedName>
        <fullName evidence="2">Uncharacterized protein</fullName>
    </submittedName>
</protein>
<dbReference type="AlphaFoldDB" id="N1PYH0"/>
<gene>
    <name evidence="2" type="ORF">DOTSEDRAFT_41711</name>
</gene>
<feature type="compositionally biased region" description="Basic residues" evidence="1">
    <location>
        <begin position="167"/>
        <end position="177"/>
    </location>
</feature>
<feature type="region of interest" description="Disordered" evidence="1">
    <location>
        <begin position="91"/>
        <end position="135"/>
    </location>
</feature>
<feature type="compositionally biased region" description="Polar residues" evidence="1">
    <location>
        <begin position="194"/>
        <end position="204"/>
    </location>
</feature>
<evidence type="ECO:0000256" key="1">
    <source>
        <dbReference type="SAM" id="MobiDB-lite"/>
    </source>
</evidence>
<proteinExistence type="predicted"/>
<evidence type="ECO:0000313" key="3">
    <source>
        <dbReference type="Proteomes" id="UP000016933"/>
    </source>
</evidence>
<dbReference type="Proteomes" id="UP000016933">
    <property type="component" value="Unassembled WGS sequence"/>
</dbReference>
<dbReference type="eggNOG" id="ENOG502RM5G">
    <property type="taxonomic scope" value="Eukaryota"/>
</dbReference>